<dbReference type="STRING" id="52904.ENSSMAP00000023819"/>
<protein>
    <submittedName>
        <fullName evidence="3">Putative interferon-induced very large GTPase 1-like</fullName>
    </submittedName>
</protein>
<accession>A0A2U9B5E3</accession>
<reference evidence="3 4" key="1">
    <citation type="submission" date="2017-12" db="EMBL/GenBank/DDBJ databases">
        <title>Integrating genomic resources of turbot (Scophthalmus maximus) in depth evaluation of genetic and physical mapping variation across individuals.</title>
        <authorList>
            <person name="Martinez P."/>
        </authorList>
    </citation>
    <scope>NUCLEOTIDE SEQUENCE [LARGE SCALE GENOMIC DNA]</scope>
</reference>
<feature type="domain" description="Interferon-induced very large GTPase 1" evidence="2">
    <location>
        <begin position="28"/>
        <end position="139"/>
    </location>
</feature>
<evidence type="ECO:0000256" key="1">
    <source>
        <dbReference type="SAM" id="Coils"/>
    </source>
</evidence>
<proteinExistence type="predicted"/>
<dbReference type="Pfam" id="PF25974">
    <property type="entry name" value="URGCP_9th"/>
    <property type="match status" value="1"/>
</dbReference>
<evidence type="ECO:0000259" key="2">
    <source>
        <dbReference type="Pfam" id="PF25974"/>
    </source>
</evidence>
<dbReference type="InterPro" id="IPR058641">
    <property type="entry name" value="GVIN1_dom"/>
</dbReference>
<feature type="coiled-coil region" evidence="1">
    <location>
        <begin position="69"/>
        <end position="96"/>
    </location>
</feature>
<dbReference type="PANTHER" id="PTHR14819:SF9">
    <property type="entry name" value="UP-REGULATOR OF CELL PROLIFERATION-LIKE"/>
    <property type="match status" value="1"/>
</dbReference>
<dbReference type="EMBL" id="CP026245">
    <property type="protein sequence ID" value="AWO98991.1"/>
    <property type="molecule type" value="Genomic_DNA"/>
</dbReference>
<keyword evidence="1" id="KW-0175">Coiled coil</keyword>
<evidence type="ECO:0000313" key="4">
    <source>
        <dbReference type="Proteomes" id="UP000246464"/>
    </source>
</evidence>
<keyword evidence="4" id="KW-1185">Reference proteome</keyword>
<dbReference type="InterPro" id="IPR052986">
    <property type="entry name" value="VLIG_GTPase"/>
</dbReference>
<dbReference type="PANTHER" id="PTHR14819">
    <property type="entry name" value="GTP-BINDING"/>
    <property type="match status" value="1"/>
</dbReference>
<dbReference type="AlphaFoldDB" id="A0A2U9B5E3"/>
<name>A0A2U9B5E3_SCOMX</name>
<sequence>MSANTFLQQEMAMHMVQCQFALPLVLPKLSQWEASFLENMESWLLGAGKKIFATKEKALDAAIQKNLLIELKDEAREEVKTEVDKLKSKVEAHLMKDDLFKERTETVKPILMSKMDDLRERVTEETIQRLATLNENHCSSIQLQKFETLLETEQESKLHALVENSKSTKVLLQDEQLEEEFEGVWSKTLSTFDFRPSETDDITVRVTDILKQNLIRRGLQKHIKKISQKLTSNFQVYDEHFGYRSRLKHMFEDNNRLQRLEAQQLACSVIEEYHQSVADKSNLPADFSDSYITEMLENVEKALKDKSMEIKSAFEVDLKVYLCSSACQDFQKLHDRFAKDRELLTFITATKNTYLAKFIYQFRKSDQCQRVAQAFTSMVIKPTVLDYIYRPLGKCIVDEIQGKEQQYQSSHSFNRSLLEELMKEDRFESFLEYLLSYDSFRLRKIQETVVSHLSKSTNLEKWRQQRLGEIIGKIAAAVSETAEGTNGVLSDTKPLLERVCLILESDGDVDVTRASLDGPFFSITTEWDCLVTCLMELLAAMRLELAKEFSQNVDITELLHCLPIQPQHFLLNKVRGCDKQCPFCRAPCEAEGIGHEVHRALLHRPKDMLPYDLCSVSSCPESMIQGNTAQNKDTQNTYVACRDLQSFHPDRNIYTEELASQMSSAYWRYVLVRYNEKFAKEYKKKPAKIPEEWKKITAEEALDSLKEAFLAKQC</sequence>
<organism evidence="3 4">
    <name type="scientific">Scophthalmus maximus</name>
    <name type="common">Turbot</name>
    <name type="synonym">Psetta maxima</name>
    <dbReference type="NCBI Taxonomy" id="52904"/>
    <lineage>
        <taxon>Eukaryota</taxon>
        <taxon>Metazoa</taxon>
        <taxon>Chordata</taxon>
        <taxon>Craniata</taxon>
        <taxon>Vertebrata</taxon>
        <taxon>Euteleostomi</taxon>
        <taxon>Actinopterygii</taxon>
        <taxon>Neopterygii</taxon>
        <taxon>Teleostei</taxon>
        <taxon>Neoteleostei</taxon>
        <taxon>Acanthomorphata</taxon>
        <taxon>Carangaria</taxon>
        <taxon>Pleuronectiformes</taxon>
        <taxon>Pleuronectoidei</taxon>
        <taxon>Scophthalmidae</taxon>
        <taxon>Scophthalmus</taxon>
    </lineage>
</organism>
<evidence type="ECO:0000313" key="3">
    <source>
        <dbReference type="EMBL" id="AWO98991.1"/>
    </source>
</evidence>
<dbReference type="Proteomes" id="UP000246464">
    <property type="component" value="Chromosome 3"/>
</dbReference>
<gene>
    <name evidence="3" type="ORF">SMAX5B_013397</name>
</gene>